<feature type="domain" description="Alanine dehydrogenase/pyridine nucleotide transhydrogenase N-terminal" evidence="2">
    <location>
        <begin position="28"/>
        <end position="164"/>
    </location>
</feature>
<dbReference type="FunFam" id="3.40.50.720:FF:000284">
    <property type="entry name" value="Lysine-ketoglutarate reductase/saccharopine dehydrogenase1"/>
    <property type="match status" value="1"/>
</dbReference>
<reference evidence="3 4" key="1">
    <citation type="submission" date="2020-09" db="EMBL/GenBank/DDBJ databases">
        <title>De no assembly of potato wild relative species, Solanum commersonii.</title>
        <authorList>
            <person name="Cho K."/>
        </authorList>
    </citation>
    <scope>NUCLEOTIDE SEQUENCE [LARGE SCALE GENOMIC DNA]</scope>
    <source>
        <strain evidence="3">LZ3.2</strain>
        <tissue evidence="3">Leaf</tissue>
    </source>
</reference>
<protein>
    <recommendedName>
        <fullName evidence="2">Alanine dehydrogenase/pyridine nucleotide transhydrogenase N-terminal domain-containing protein</fullName>
    </recommendedName>
</protein>
<dbReference type="SUPFAM" id="SSF52283">
    <property type="entry name" value="Formate/glycerate dehydrogenase catalytic domain-like"/>
    <property type="match status" value="1"/>
</dbReference>
<dbReference type="SMART" id="SM01003">
    <property type="entry name" value="AlaDh_PNT_N"/>
    <property type="match status" value="1"/>
</dbReference>
<accession>A0A9J5Y319</accession>
<dbReference type="InterPro" id="IPR051168">
    <property type="entry name" value="AASS"/>
</dbReference>
<sequence>MVKWGFSKIKSDHRTTWPLIMFGNGVIGILSEATNKWERRAPLTPSHCARLLHGGRGKTGVSRIIVQPSTKRVHHDALYEDVGCEISEDLSQCGLILGIKQPKLEMILPDRAYAFFSHTHKAQKENMPLLDKILAERASLFDYELIVEDTGKRLLAFGKFAGRAGMIDFLRGLGLCKHFICNLKMIY</sequence>
<dbReference type="OrthoDB" id="10059875at2759"/>
<dbReference type="GO" id="GO:0019878">
    <property type="term" value="P:lysine biosynthetic process via aminoadipic acid"/>
    <property type="evidence" value="ECO:0007669"/>
    <property type="project" value="TreeGrafter"/>
</dbReference>
<name>A0A9J5Y319_SOLCO</name>
<evidence type="ECO:0000313" key="3">
    <source>
        <dbReference type="EMBL" id="KAG5594613.1"/>
    </source>
</evidence>
<dbReference type="InterPro" id="IPR007886">
    <property type="entry name" value="AlaDH/PNT_N"/>
</dbReference>
<gene>
    <name evidence="3" type="ORF">H5410_035845</name>
</gene>
<dbReference type="Pfam" id="PF05222">
    <property type="entry name" value="AlaDh_PNT_N"/>
    <property type="match status" value="1"/>
</dbReference>
<evidence type="ECO:0000256" key="1">
    <source>
        <dbReference type="ARBA" id="ARBA00023002"/>
    </source>
</evidence>
<evidence type="ECO:0000313" key="4">
    <source>
        <dbReference type="Proteomes" id="UP000824120"/>
    </source>
</evidence>
<evidence type="ECO:0000259" key="2">
    <source>
        <dbReference type="SMART" id="SM01003"/>
    </source>
</evidence>
<keyword evidence="4" id="KW-1185">Reference proteome</keyword>
<dbReference type="PANTHER" id="PTHR11133">
    <property type="entry name" value="SACCHAROPINE DEHYDROGENASE"/>
    <property type="match status" value="1"/>
</dbReference>
<organism evidence="3 4">
    <name type="scientific">Solanum commersonii</name>
    <name type="common">Commerson's wild potato</name>
    <name type="synonym">Commerson's nightshade</name>
    <dbReference type="NCBI Taxonomy" id="4109"/>
    <lineage>
        <taxon>Eukaryota</taxon>
        <taxon>Viridiplantae</taxon>
        <taxon>Streptophyta</taxon>
        <taxon>Embryophyta</taxon>
        <taxon>Tracheophyta</taxon>
        <taxon>Spermatophyta</taxon>
        <taxon>Magnoliopsida</taxon>
        <taxon>eudicotyledons</taxon>
        <taxon>Gunneridae</taxon>
        <taxon>Pentapetalae</taxon>
        <taxon>asterids</taxon>
        <taxon>lamiids</taxon>
        <taxon>Solanales</taxon>
        <taxon>Solanaceae</taxon>
        <taxon>Solanoideae</taxon>
        <taxon>Solaneae</taxon>
        <taxon>Solanum</taxon>
    </lineage>
</organism>
<keyword evidence="1" id="KW-0560">Oxidoreductase</keyword>
<dbReference type="GO" id="GO:0004753">
    <property type="term" value="F:saccharopine dehydrogenase activity"/>
    <property type="evidence" value="ECO:0007669"/>
    <property type="project" value="TreeGrafter"/>
</dbReference>
<dbReference type="GO" id="GO:0005737">
    <property type="term" value="C:cytoplasm"/>
    <property type="evidence" value="ECO:0007669"/>
    <property type="project" value="TreeGrafter"/>
</dbReference>
<dbReference type="AlphaFoldDB" id="A0A9J5Y319"/>
<dbReference type="PANTHER" id="PTHR11133:SF22">
    <property type="entry name" value="ALPHA-AMINOADIPIC SEMIALDEHYDE SYNTHASE, MITOCHONDRIAL"/>
    <property type="match status" value="1"/>
</dbReference>
<dbReference type="Gene3D" id="3.40.50.720">
    <property type="entry name" value="NAD(P)-binding Rossmann-like Domain"/>
    <property type="match status" value="1"/>
</dbReference>
<dbReference type="EMBL" id="JACXVP010000007">
    <property type="protein sequence ID" value="KAG5594613.1"/>
    <property type="molecule type" value="Genomic_DNA"/>
</dbReference>
<proteinExistence type="predicted"/>
<comment type="caution">
    <text evidence="3">The sequence shown here is derived from an EMBL/GenBank/DDBJ whole genome shotgun (WGS) entry which is preliminary data.</text>
</comment>
<dbReference type="Proteomes" id="UP000824120">
    <property type="component" value="Chromosome 7"/>
</dbReference>